<name>A0A0G2FEV1_9PEZI</name>
<sequence>MLDCKLAIMQSSFEEMHRGIKELSERIDSEGSLPLIKAVSDGVSEVQNRLATVEEHGVETSKRLDDMEVSQDALALHDQSSRIDEISQSLDSLKTLLLGLARSDEVESLRAEFNALSQREVVAGRNYSEDALASAMSMVQSLSNRMTRLDKMYEEYVTGRRNEPAQLFHATGGYMQDGKHNAISAAIDSLCQRVGVMENGFQIMRDAMSGRRH</sequence>
<accession>A0A0G2FEV1</accession>
<organism evidence="1 2">
    <name type="scientific">Diaporthe ampelina</name>
    <dbReference type="NCBI Taxonomy" id="1214573"/>
    <lineage>
        <taxon>Eukaryota</taxon>
        <taxon>Fungi</taxon>
        <taxon>Dikarya</taxon>
        <taxon>Ascomycota</taxon>
        <taxon>Pezizomycotina</taxon>
        <taxon>Sordariomycetes</taxon>
        <taxon>Sordariomycetidae</taxon>
        <taxon>Diaporthales</taxon>
        <taxon>Diaporthaceae</taxon>
        <taxon>Diaporthe</taxon>
    </lineage>
</organism>
<protein>
    <submittedName>
        <fullName evidence="1">Uncharacterized protein</fullName>
    </submittedName>
</protein>
<evidence type="ECO:0000313" key="1">
    <source>
        <dbReference type="EMBL" id="KKY32679.1"/>
    </source>
</evidence>
<dbReference type="AlphaFoldDB" id="A0A0G2FEV1"/>
<proteinExistence type="predicted"/>
<keyword evidence="2" id="KW-1185">Reference proteome</keyword>
<dbReference type="OrthoDB" id="5214100at2759"/>
<dbReference type="EMBL" id="LCUC01000292">
    <property type="protein sequence ID" value="KKY32679.1"/>
    <property type="molecule type" value="Genomic_DNA"/>
</dbReference>
<reference evidence="1 2" key="1">
    <citation type="submission" date="2015-05" db="EMBL/GenBank/DDBJ databases">
        <title>Distinctive expansion of gene families associated with plant cell wall degradation and secondary metabolism in the genomes of grapevine trunk pathogens.</title>
        <authorList>
            <person name="Lawrence D.P."/>
            <person name="Travadon R."/>
            <person name="Rolshausen P.E."/>
            <person name="Baumgartner K."/>
        </authorList>
    </citation>
    <scope>NUCLEOTIDE SEQUENCE [LARGE SCALE GENOMIC DNA]</scope>
    <source>
        <strain evidence="1">DA912</strain>
    </source>
</reference>
<dbReference type="Proteomes" id="UP000034680">
    <property type="component" value="Unassembled WGS sequence"/>
</dbReference>
<comment type="caution">
    <text evidence="1">The sequence shown here is derived from an EMBL/GenBank/DDBJ whole genome shotgun (WGS) entry which is preliminary data.</text>
</comment>
<evidence type="ECO:0000313" key="2">
    <source>
        <dbReference type="Proteomes" id="UP000034680"/>
    </source>
</evidence>
<reference evidence="1 2" key="2">
    <citation type="submission" date="2015-05" db="EMBL/GenBank/DDBJ databases">
        <authorList>
            <person name="Morales-Cruz A."/>
            <person name="Amrine K.C."/>
            <person name="Cantu D."/>
        </authorList>
    </citation>
    <scope>NUCLEOTIDE SEQUENCE [LARGE SCALE GENOMIC DNA]</scope>
    <source>
        <strain evidence="1">DA912</strain>
    </source>
</reference>
<gene>
    <name evidence="1" type="ORF">UCDDA912_g07385</name>
</gene>